<dbReference type="Pfam" id="PF25913">
    <property type="entry name" value="DUF7965"/>
    <property type="match status" value="1"/>
</dbReference>
<proteinExistence type="predicted"/>
<organism evidence="3 4">
    <name type="scientific">Haloarcula rubra</name>
    <dbReference type="NCBI Taxonomy" id="2487747"/>
    <lineage>
        <taxon>Archaea</taxon>
        <taxon>Methanobacteriati</taxon>
        <taxon>Methanobacteriota</taxon>
        <taxon>Stenosarchaea group</taxon>
        <taxon>Halobacteria</taxon>
        <taxon>Halobacteriales</taxon>
        <taxon>Haloarculaceae</taxon>
        <taxon>Haloarcula</taxon>
    </lineage>
</organism>
<keyword evidence="1" id="KW-0472">Membrane</keyword>
<keyword evidence="1" id="KW-0812">Transmembrane</keyword>
<feature type="transmembrane region" description="Helical" evidence="1">
    <location>
        <begin position="20"/>
        <end position="43"/>
    </location>
</feature>
<dbReference type="EMBL" id="RKLR01000001">
    <property type="protein sequence ID" value="MBX0322078.1"/>
    <property type="molecule type" value="Genomic_DNA"/>
</dbReference>
<accession>A0AAW4PNR2</accession>
<keyword evidence="1" id="KW-1133">Transmembrane helix</keyword>
<feature type="transmembrane region" description="Helical" evidence="1">
    <location>
        <begin position="55"/>
        <end position="76"/>
    </location>
</feature>
<evidence type="ECO:0000256" key="1">
    <source>
        <dbReference type="SAM" id="Phobius"/>
    </source>
</evidence>
<name>A0AAW4PNR2_9EURY</name>
<evidence type="ECO:0000259" key="2">
    <source>
        <dbReference type="Pfam" id="PF25913"/>
    </source>
</evidence>
<sequence length="181" mass="18051">MGEGDDESDDGADPALSLTAWALATFDVALFVLAALLPIHAAGALADLLSGLDTLLGVAVFCYLWALFVLAVRWVLSDAGLDAPLRTLVPRGVAAGSAAGAAFLLGVLVVAVGPLVVTGDVPPLSALLVTLVGGAVAAVVGSLVGLLLGAVDVALYRIAGGLLPDPPTRHDESTAVTPDRP</sequence>
<feature type="transmembrane region" description="Helical" evidence="1">
    <location>
        <begin position="96"/>
        <end position="117"/>
    </location>
</feature>
<dbReference type="InterPro" id="IPR058271">
    <property type="entry name" value="DUF7965"/>
</dbReference>
<evidence type="ECO:0000313" key="4">
    <source>
        <dbReference type="Proteomes" id="UP001430377"/>
    </source>
</evidence>
<dbReference type="AlphaFoldDB" id="A0AAW4PNR2"/>
<feature type="transmembrane region" description="Helical" evidence="1">
    <location>
        <begin position="124"/>
        <end position="148"/>
    </location>
</feature>
<gene>
    <name evidence="3" type="ORF">EGH21_03430</name>
</gene>
<comment type="caution">
    <text evidence="3">The sequence shown here is derived from an EMBL/GenBank/DDBJ whole genome shotgun (WGS) entry which is preliminary data.</text>
</comment>
<dbReference type="RefSeq" id="WP_220617059.1">
    <property type="nucleotide sequence ID" value="NZ_RKLR01000001.1"/>
</dbReference>
<protein>
    <recommendedName>
        <fullName evidence="2">DUF7965 domain-containing protein</fullName>
    </recommendedName>
</protein>
<dbReference type="Proteomes" id="UP001430377">
    <property type="component" value="Unassembled WGS sequence"/>
</dbReference>
<evidence type="ECO:0000313" key="3">
    <source>
        <dbReference type="EMBL" id="MBX0322078.1"/>
    </source>
</evidence>
<keyword evidence="4" id="KW-1185">Reference proteome</keyword>
<feature type="domain" description="DUF7965" evidence="2">
    <location>
        <begin position="17"/>
        <end position="168"/>
    </location>
</feature>
<reference evidence="3 4" key="1">
    <citation type="submission" date="2021-06" db="EMBL/GenBank/DDBJ databases">
        <title>Halomicroarcula sp. a new haloarchaeum isolated from saline soil.</title>
        <authorList>
            <person name="Duran-Viseras A."/>
            <person name="Sanchez-Porro C."/>
            <person name="Ventosa A."/>
        </authorList>
    </citation>
    <scope>NUCLEOTIDE SEQUENCE [LARGE SCALE GENOMIC DNA]</scope>
    <source>
        <strain evidence="3 4">F13</strain>
    </source>
</reference>